<name>A0ABR3ZW79_9LECA</name>
<dbReference type="EMBL" id="JBEFKJ010000046">
    <property type="protein sequence ID" value="KAL2036990.1"/>
    <property type="molecule type" value="Genomic_DNA"/>
</dbReference>
<evidence type="ECO:0000313" key="3">
    <source>
        <dbReference type="Proteomes" id="UP001590950"/>
    </source>
</evidence>
<feature type="transmembrane region" description="Helical" evidence="1">
    <location>
        <begin position="245"/>
        <end position="270"/>
    </location>
</feature>
<dbReference type="PANTHER" id="PTHR38848:SF3">
    <property type="entry name" value="G-PROTEIN COUPLED RECEPTORS FAMILY 3 PROFILE DOMAIN-CONTAINING PROTEIN"/>
    <property type="match status" value="1"/>
</dbReference>
<evidence type="ECO:0000313" key="2">
    <source>
        <dbReference type="EMBL" id="KAL2036990.1"/>
    </source>
</evidence>
<organism evidence="2 3">
    <name type="scientific">Stereocaulon virgatum</name>
    <dbReference type="NCBI Taxonomy" id="373712"/>
    <lineage>
        <taxon>Eukaryota</taxon>
        <taxon>Fungi</taxon>
        <taxon>Dikarya</taxon>
        <taxon>Ascomycota</taxon>
        <taxon>Pezizomycotina</taxon>
        <taxon>Lecanoromycetes</taxon>
        <taxon>OSLEUM clade</taxon>
        <taxon>Lecanoromycetidae</taxon>
        <taxon>Lecanorales</taxon>
        <taxon>Lecanorineae</taxon>
        <taxon>Stereocaulaceae</taxon>
        <taxon>Stereocaulon</taxon>
    </lineage>
</organism>
<reference evidence="2 3" key="1">
    <citation type="submission" date="2024-09" db="EMBL/GenBank/DDBJ databases">
        <title>Rethinking Asexuality: The Enigmatic Case of Functional Sexual Genes in Lepraria (Stereocaulaceae).</title>
        <authorList>
            <person name="Doellman M."/>
            <person name="Sun Y."/>
            <person name="Barcenas-Pena A."/>
            <person name="Lumbsch H.T."/>
            <person name="Grewe F."/>
        </authorList>
    </citation>
    <scope>NUCLEOTIDE SEQUENCE [LARGE SCALE GENOMIC DNA]</scope>
    <source>
        <strain evidence="2 3">Mercado 3170</strain>
    </source>
</reference>
<feature type="transmembrane region" description="Helical" evidence="1">
    <location>
        <begin position="303"/>
        <end position="331"/>
    </location>
</feature>
<keyword evidence="1" id="KW-1133">Transmembrane helix</keyword>
<keyword evidence="1" id="KW-0812">Transmembrane</keyword>
<feature type="transmembrane region" description="Helical" evidence="1">
    <location>
        <begin position="135"/>
        <end position="153"/>
    </location>
</feature>
<dbReference type="PANTHER" id="PTHR38848">
    <property type="entry name" value="G-PROTEIN COUPLED RECEPTORS FAMILY 3 PROFILE DOMAIN-CONTAINING PROTEIN"/>
    <property type="match status" value="1"/>
</dbReference>
<comment type="caution">
    <text evidence="2">The sequence shown here is derived from an EMBL/GenBank/DDBJ whole genome shotgun (WGS) entry which is preliminary data.</text>
</comment>
<keyword evidence="3" id="KW-1185">Reference proteome</keyword>
<gene>
    <name evidence="2" type="ORF">N7G274_010275</name>
</gene>
<proteinExistence type="predicted"/>
<feature type="transmembrane region" description="Helical" evidence="1">
    <location>
        <begin position="165"/>
        <end position="185"/>
    </location>
</feature>
<accession>A0ABR3ZW79</accession>
<keyword evidence="1" id="KW-0472">Membrane</keyword>
<sequence>MTSVPYLKLYLISFLGHLLVAMSQLLDHSTGPIKSSGQQGRGDVEVSSAKITTNTKLQALNAVNSYIQDLTNHMVIRSLNNDESPHSSPFRYGNVIYTAFGLASLVIVSSLLAVRLNTLGLHSYVAINMIRVLTVIVYLCAMCFVLSASILMAGWPFTTHNVCKAAIDLCLVFYLGHKIFVNLFLVERVHQLRAHRIPRHKDVLLYISVTVVLGGFGTIAAFVFMDPVASVSDTDHKCRIGLPAKATIALLAYNIVINFIITAVFCRLNICNIRAQTSKKMYDVLKSTIPFHRMMVFPSPENLLLFMVVKSTIGAVAIIVPTIVNLGVLLVIHNHELSWLCYTICTVDVTWSSFVVHWLTAKSPEPEHKPARHTVMLPDGTIRTQPIFASTHGQYHEMT</sequence>
<evidence type="ECO:0000256" key="1">
    <source>
        <dbReference type="SAM" id="Phobius"/>
    </source>
</evidence>
<feature type="transmembrane region" description="Helical" evidence="1">
    <location>
        <begin position="337"/>
        <end position="359"/>
    </location>
</feature>
<dbReference type="Proteomes" id="UP001590950">
    <property type="component" value="Unassembled WGS sequence"/>
</dbReference>
<protein>
    <recommendedName>
        <fullName evidence="4">G-protein coupled receptors family 1 profile domain-containing protein</fullName>
    </recommendedName>
</protein>
<feature type="transmembrane region" description="Helical" evidence="1">
    <location>
        <begin position="7"/>
        <end position="26"/>
    </location>
</feature>
<feature type="transmembrane region" description="Helical" evidence="1">
    <location>
        <begin position="205"/>
        <end position="225"/>
    </location>
</feature>
<feature type="transmembrane region" description="Helical" evidence="1">
    <location>
        <begin position="95"/>
        <end position="114"/>
    </location>
</feature>
<evidence type="ECO:0008006" key="4">
    <source>
        <dbReference type="Google" id="ProtNLM"/>
    </source>
</evidence>